<name>A0ABW2Y0W4_9ACTN</name>
<evidence type="ECO:0000313" key="2">
    <source>
        <dbReference type="Proteomes" id="UP001597063"/>
    </source>
</evidence>
<comment type="caution">
    <text evidence="1">The sequence shown here is derived from an EMBL/GenBank/DDBJ whole genome shotgun (WGS) entry which is preliminary data.</text>
</comment>
<gene>
    <name evidence="1" type="ORF">ACFQZM_37040</name>
</gene>
<dbReference type="RefSeq" id="WP_165502659.1">
    <property type="nucleotide sequence ID" value="NZ_CAACUY010000005.1"/>
</dbReference>
<dbReference type="EMBL" id="JBHTGP010000018">
    <property type="protein sequence ID" value="MFD0690146.1"/>
    <property type="molecule type" value="Genomic_DNA"/>
</dbReference>
<keyword evidence="2" id="KW-1185">Reference proteome</keyword>
<organism evidence="1 2">
    <name type="scientific">Actinomadura fibrosa</name>
    <dbReference type="NCBI Taxonomy" id="111802"/>
    <lineage>
        <taxon>Bacteria</taxon>
        <taxon>Bacillati</taxon>
        <taxon>Actinomycetota</taxon>
        <taxon>Actinomycetes</taxon>
        <taxon>Streptosporangiales</taxon>
        <taxon>Thermomonosporaceae</taxon>
        <taxon>Actinomadura</taxon>
    </lineage>
</organism>
<protein>
    <submittedName>
        <fullName evidence="1">Uncharacterized protein</fullName>
    </submittedName>
</protein>
<proteinExistence type="predicted"/>
<sequence length="87" mass="9699">MQDAHEMLMVRADASGREEWACPTCGRRITLRWPPLQEKLVIEPGDEQADHTGSAAVPVPAGSRYTARQRRWLRETAVRPAEMATGA</sequence>
<reference evidence="2" key="1">
    <citation type="journal article" date="2019" name="Int. J. Syst. Evol. Microbiol.">
        <title>The Global Catalogue of Microorganisms (GCM) 10K type strain sequencing project: providing services to taxonomists for standard genome sequencing and annotation.</title>
        <authorList>
            <consortium name="The Broad Institute Genomics Platform"/>
            <consortium name="The Broad Institute Genome Sequencing Center for Infectious Disease"/>
            <person name="Wu L."/>
            <person name="Ma J."/>
        </authorList>
    </citation>
    <scope>NUCLEOTIDE SEQUENCE [LARGE SCALE GENOMIC DNA]</scope>
    <source>
        <strain evidence="2">JCM 9371</strain>
    </source>
</reference>
<evidence type="ECO:0000313" key="1">
    <source>
        <dbReference type="EMBL" id="MFD0690146.1"/>
    </source>
</evidence>
<accession>A0ABW2Y0W4</accession>
<dbReference type="Proteomes" id="UP001597063">
    <property type="component" value="Unassembled WGS sequence"/>
</dbReference>